<dbReference type="EMBL" id="LAZR01001026">
    <property type="protein sequence ID" value="KKN52257.1"/>
    <property type="molecule type" value="Genomic_DNA"/>
</dbReference>
<sequence length="78" mass="8625">MGVFLDTGFYLGLIHPKDQHAQESEKILKLLSRGEHGLLYSSNLIISEVATLAAVRSNNDINVLNHLGNLIWGKQKIA</sequence>
<dbReference type="Gene3D" id="3.40.50.1010">
    <property type="entry name" value="5'-nuclease"/>
    <property type="match status" value="1"/>
</dbReference>
<proteinExistence type="predicted"/>
<name>A0A0F9RQX5_9ZZZZ</name>
<dbReference type="AlphaFoldDB" id="A0A0F9RQX5"/>
<dbReference type="InterPro" id="IPR029060">
    <property type="entry name" value="PIN-like_dom_sf"/>
</dbReference>
<organism evidence="1">
    <name type="scientific">marine sediment metagenome</name>
    <dbReference type="NCBI Taxonomy" id="412755"/>
    <lineage>
        <taxon>unclassified sequences</taxon>
        <taxon>metagenomes</taxon>
        <taxon>ecological metagenomes</taxon>
    </lineage>
</organism>
<reference evidence="1" key="1">
    <citation type="journal article" date="2015" name="Nature">
        <title>Complex archaea that bridge the gap between prokaryotes and eukaryotes.</title>
        <authorList>
            <person name="Spang A."/>
            <person name="Saw J.H."/>
            <person name="Jorgensen S.L."/>
            <person name="Zaremba-Niedzwiedzka K."/>
            <person name="Martijn J."/>
            <person name="Lind A.E."/>
            <person name="van Eijk R."/>
            <person name="Schleper C."/>
            <person name="Guy L."/>
            <person name="Ettema T.J."/>
        </authorList>
    </citation>
    <scope>NUCLEOTIDE SEQUENCE</scope>
</reference>
<feature type="non-terminal residue" evidence="1">
    <location>
        <position position="78"/>
    </location>
</feature>
<comment type="caution">
    <text evidence="1">The sequence shown here is derived from an EMBL/GenBank/DDBJ whole genome shotgun (WGS) entry which is preliminary data.</text>
</comment>
<evidence type="ECO:0000313" key="1">
    <source>
        <dbReference type="EMBL" id="KKN52257.1"/>
    </source>
</evidence>
<protein>
    <recommendedName>
        <fullName evidence="2">PIN domain-containing protein</fullName>
    </recommendedName>
</protein>
<gene>
    <name evidence="1" type="ORF">LCGC14_0614200</name>
</gene>
<evidence type="ECO:0008006" key="2">
    <source>
        <dbReference type="Google" id="ProtNLM"/>
    </source>
</evidence>
<accession>A0A0F9RQX5</accession>
<dbReference type="SUPFAM" id="SSF88723">
    <property type="entry name" value="PIN domain-like"/>
    <property type="match status" value="1"/>
</dbReference>